<dbReference type="GO" id="GO:0005739">
    <property type="term" value="C:mitochondrion"/>
    <property type="evidence" value="ECO:0007669"/>
    <property type="project" value="UniProtKB-SubCell"/>
</dbReference>
<evidence type="ECO:0000256" key="4">
    <source>
        <dbReference type="SAM" id="Coils"/>
    </source>
</evidence>
<name>A0A821CS53_9BILA</name>
<feature type="region of interest" description="Disordered" evidence="5">
    <location>
        <begin position="403"/>
        <end position="435"/>
    </location>
</feature>
<evidence type="ECO:0000256" key="2">
    <source>
        <dbReference type="ARBA" id="ARBA00023054"/>
    </source>
</evidence>
<gene>
    <name evidence="7" type="ORF">QYT958_LOCUS12212</name>
</gene>
<organism evidence="7 8">
    <name type="scientific">Rotaria socialis</name>
    <dbReference type="NCBI Taxonomy" id="392032"/>
    <lineage>
        <taxon>Eukaryota</taxon>
        <taxon>Metazoa</taxon>
        <taxon>Spiralia</taxon>
        <taxon>Gnathifera</taxon>
        <taxon>Rotifera</taxon>
        <taxon>Eurotatoria</taxon>
        <taxon>Bdelloidea</taxon>
        <taxon>Philodinida</taxon>
        <taxon>Philodinidae</taxon>
        <taxon>Rotaria</taxon>
    </lineage>
</organism>
<dbReference type="SMART" id="SM01424">
    <property type="entry name" value="HAP1_N"/>
    <property type="match status" value="1"/>
</dbReference>
<evidence type="ECO:0000256" key="1">
    <source>
        <dbReference type="ARBA" id="ARBA00004173"/>
    </source>
</evidence>
<feature type="coiled-coil region" evidence="4">
    <location>
        <begin position="186"/>
        <end position="259"/>
    </location>
</feature>
<dbReference type="Pfam" id="PF04849">
    <property type="entry name" value="HAP1_N"/>
    <property type="match status" value="1"/>
</dbReference>
<feature type="coiled-coil region" evidence="4">
    <location>
        <begin position="130"/>
        <end position="157"/>
    </location>
</feature>
<dbReference type="Pfam" id="PF04081">
    <property type="entry name" value="DNA_pol_delta_4"/>
    <property type="match status" value="1"/>
</dbReference>
<dbReference type="GO" id="GO:0047496">
    <property type="term" value="P:vesicle transport along microtubule"/>
    <property type="evidence" value="ECO:0007669"/>
    <property type="project" value="TreeGrafter"/>
</dbReference>
<dbReference type="Proteomes" id="UP000663848">
    <property type="component" value="Unassembled WGS sequence"/>
</dbReference>
<comment type="caution">
    <text evidence="7">The sequence shown here is derived from an EMBL/GenBank/DDBJ whole genome shotgun (WGS) entry which is preliminary data.</text>
</comment>
<sequence>MSHATTPTKGPSTVDCEVLTDIHTQSNLAEVEVVSLIHELIPRYRLRADTDFACSNEDFIQTPHINDSEFEGLTNTQIRGLLNYYESSSQRISQMTKTYHDISAVTRMLEDRENDLQMAVTIGHTLLESNNSLRSQVNLLEQDIEQTTEIVKQLKHDLILKERLIRFYSDMEENDPQSEGANNLDVRHYEQKIRNLESENQELRSETVKLKIDAENYEQQEQLIVDNFVNALANANAEIDNLQQELIKKSDENNKQQDEIFHLSFEMREIHRRLCELKKENEELKHLLSIDGKNRQEYEAKIQYLEKNYSECLEKLHKSQLEVNAIQEKLRNLSPSPSLSDLSPHPHTVFLSPVEYANFMGIENSLKSELEEILEDPNQLCPPTINADEQITKIKKIYRRKIRREQSDTDGESTINDSAFSDTESLSSTSSCPHCHRCSPITASDSKSSSTYQFERRTPSGISSRLRLVKRFEGSTMLKRWQQLAEPSLSSCLQSIPGVYTRAEILHEVKEDDEEYLFTEENDSELKSTSSQTTTSNQLNFVELLTQQGFISRTVDSFAPDPDITDDPTTSPASPTHGVQVETNALLHQVMQRLVGMSIRTFETLTTTLASTSDNETGDEDDEIKSNLSEQRFCTRTPVKPPLSPTFDGLAAPTPNTAMRAIKSSTFLHVSSLNPLTKAYAIRLRGEVPSIMSKNTKRQKKLEDMMGSSSTKKRKENNDHASTVSKQIVVDTSTTSTTVKKISEDDLEVLKQFDLDMTFGPCTGIPRIDRYERALRHDVNPPIRVLELIDLYPNDRQVTHWYWEIAKLSGWKRRLAKLIYGELPQGTVHDALKKFLLAEEISPNFYSKNLLMIIKCYVELNSRPAAMEFAKLLLDRERQTQEDEEVHQELLKMIPQIERLLPFPQQSGFSKNV</sequence>
<dbReference type="GO" id="GO:0006260">
    <property type="term" value="P:DNA replication"/>
    <property type="evidence" value="ECO:0007669"/>
    <property type="project" value="InterPro"/>
</dbReference>
<dbReference type="AlphaFoldDB" id="A0A821CS53"/>
<dbReference type="GO" id="GO:0048311">
    <property type="term" value="P:mitochondrion distribution"/>
    <property type="evidence" value="ECO:0007669"/>
    <property type="project" value="TreeGrafter"/>
</dbReference>
<evidence type="ECO:0000313" key="7">
    <source>
        <dbReference type="EMBL" id="CAF4610967.1"/>
    </source>
</evidence>
<feature type="region of interest" description="Disordered" evidence="5">
    <location>
        <begin position="693"/>
        <end position="724"/>
    </location>
</feature>
<reference evidence="7" key="1">
    <citation type="submission" date="2021-02" db="EMBL/GenBank/DDBJ databases">
        <authorList>
            <person name="Nowell W R."/>
        </authorList>
    </citation>
    <scope>NUCLEOTIDE SEQUENCE</scope>
</reference>
<evidence type="ECO:0000313" key="8">
    <source>
        <dbReference type="Proteomes" id="UP000663848"/>
    </source>
</evidence>
<dbReference type="EMBL" id="CAJOBR010001468">
    <property type="protein sequence ID" value="CAF4610967.1"/>
    <property type="molecule type" value="Genomic_DNA"/>
</dbReference>
<dbReference type="PANTHER" id="PTHR15751">
    <property type="entry name" value="TRAFFICKING KINESIN-BINDING PROTEIN"/>
    <property type="match status" value="1"/>
</dbReference>
<dbReference type="InterPro" id="IPR051946">
    <property type="entry name" value="Intracell_Traff-Reg"/>
</dbReference>
<dbReference type="GO" id="GO:0017022">
    <property type="term" value="F:myosin binding"/>
    <property type="evidence" value="ECO:0007669"/>
    <property type="project" value="TreeGrafter"/>
</dbReference>
<feature type="compositionally biased region" description="Low complexity" evidence="5">
    <location>
        <begin position="417"/>
        <end position="431"/>
    </location>
</feature>
<dbReference type="GO" id="GO:0000731">
    <property type="term" value="P:DNA synthesis involved in DNA repair"/>
    <property type="evidence" value="ECO:0007669"/>
    <property type="project" value="InterPro"/>
</dbReference>
<dbReference type="InterPro" id="IPR006933">
    <property type="entry name" value="HAP1_N"/>
</dbReference>
<accession>A0A821CS53</accession>
<keyword evidence="2 4" id="KW-0175">Coiled coil</keyword>
<dbReference type="GO" id="GO:0031410">
    <property type="term" value="C:cytoplasmic vesicle"/>
    <property type="evidence" value="ECO:0007669"/>
    <property type="project" value="TreeGrafter"/>
</dbReference>
<evidence type="ECO:0000259" key="6">
    <source>
        <dbReference type="SMART" id="SM01424"/>
    </source>
</evidence>
<protein>
    <recommendedName>
        <fullName evidence="6">HAP1 N-terminal domain-containing protein</fullName>
    </recommendedName>
</protein>
<feature type="domain" description="HAP1 N-terminal" evidence="6">
    <location>
        <begin position="38"/>
        <end position="329"/>
    </location>
</feature>
<evidence type="ECO:0000256" key="5">
    <source>
        <dbReference type="SAM" id="MobiDB-lite"/>
    </source>
</evidence>
<dbReference type="Pfam" id="PF21033">
    <property type="entry name" value="RMD1-3"/>
    <property type="match status" value="1"/>
</dbReference>
<dbReference type="PANTHER" id="PTHR15751:SF12">
    <property type="entry name" value="TRAFFICKING KINESIN-BINDING PROTEIN MILT"/>
    <property type="match status" value="1"/>
</dbReference>
<keyword evidence="3" id="KW-0496">Mitochondrion</keyword>
<dbReference type="InterPro" id="IPR049039">
    <property type="entry name" value="RMD1-3_a_helical_rpt"/>
</dbReference>
<comment type="subcellular location">
    <subcellularLocation>
        <location evidence="1">Mitochondrion</location>
    </subcellularLocation>
</comment>
<dbReference type="GO" id="GO:0006605">
    <property type="term" value="P:protein targeting"/>
    <property type="evidence" value="ECO:0007669"/>
    <property type="project" value="TreeGrafter"/>
</dbReference>
<evidence type="ECO:0000256" key="3">
    <source>
        <dbReference type="ARBA" id="ARBA00023128"/>
    </source>
</evidence>
<dbReference type="InterPro" id="IPR007218">
    <property type="entry name" value="DNA_pol_delta_4"/>
</dbReference>
<proteinExistence type="predicted"/>